<dbReference type="Pfam" id="PF04972">
    <property type="entry name" value="BON"/>
    <property type="match status" value="1"/>
</dbReference>
<evidence type="ECO:0000256" key="1">
    <source>
        <dbReference type="ARBA" id="ARBA00004651"/>
    </source>
</evidence>
<dbReference type="SUPFAM" id="SSF82861">
    <property type="entry name" value="Mechanosensitive channel protein MscS (YggB), transmembrane region"/>
    <property type="match status" value="1"/>
</dbReference>
<evidence type="ECO:0000256" key="7">
    <source>
        <dbReference type="RuleBase" id="RU369025"/>
    </source>
</evidence>
<evidence type="ECO:0000259" key="10">
    <source>
        <dbReference type="PROSITE" id="PS50914"/>
    </source>
</evidence>
<dbReference type="InterPro" id="IPR007055">
    <property type="entry name" value="BON_dom"/>
</dbReference>
<dbReference type="Gene3D" id="3.30.70.100">
    <property type="match status" value="1"/>
</dbReference>
<keyword evidence="9" id="KW-0732">Signal</keyword>
<feature type="transmembrane region" description="Helical" evidence="7">
    <location>
        <begin position="131"/>
        <end position="152"/>
    </location>
</feature>
<reference evidence="11 12" key="1">
    <citation type="submission" date="2024-05" db="EMBL/GenBank/DDBJ databases">
        <title>Three bacterial strains, DH-69, EH-24, and ECK-19 isolated from coastal sediments.</title>
        <authorList>
            <person name="Ye Y.-Q."/>
            <person name="Du Z.-J."/>
        </authorList>
    </citation>
    <scope>NUCLEOTIDE SEQUENCE [LARGE SCALE GENOMIC DNA]</scope>
    <source>
        <strain evidence="11 12">ECK-19</strain>
    </source>
</reference>
<comment type="subunit">
    <text evidence="7">Homoheptamer.</text>
</comment>
<evidence type="ECO:0000256" key="6">
    <source>
        <dbReference type="ARBA" id="ARBA00023136"/>
    </source>
</evidence>
<dbReference type="InterPro" id="IPR023408">
    <property type="entry name" value="MscS_beta-dom_sf"/>
</dbReference>
<evidence type="ECO:0000313" key="11">
    <source>
        <dbReference type="EMBL" id="MEX6633077.1"/>
    </source>
</evidence>
<feature type="chain" id="PRO_5046318736" description="Small-conductance mechanosensitive channel" evidence="9">
    <location>
        <begin position="22"/>
        <end position="453"/>
    </location>
</feature>
<evidence type="ECO:0000256" key="5">
    <source>
        <dbReference type="ARBA" id="ARBA00022989"/>
    </source>
</evidence>
<gene>
    <name evidence="11" type="ORF">ABFZ84_05895</name>
</gene>
<dbReference type="RefSeq" id="WP_369313019.1">
    <property type="nucleotide sequence ID" value="NZ_JBEHZE010000001.1"/>
</dbReference>
<comment type="caution">
    <text evidence="7">Lacks conserved residue(s) required for the propagation of feature annotation.</text>
</comment>
<keyword evidence="7" id="KW-0813">Transport</keyword>
<proteinExistence type="inferred from homology"/>
<feature type="region of interest" description="Disordered" evidence="8">
    <location>
        <begin position="403"/>
        <end position="453"/>
    </location>
</feature>
<comment type="similarity">
    <text evidence="2 7">Belongs to the MscS (TC 1.A.23) family.</text>
</comment>
<dbReference type="PANTHER" id="PTHR30221:SF1">
    <property type="entry name" value="SMALL-CONDUCTANCE MECHANOSENSITIVE CHANNEL"/>
    <property type="match status" value="1"/>
</dbReference>
<feature type="transmembrane region" description="Helical" evidence="7">
    <location>
        <begin position="194"/>
        <end position="213"/>
    </location>
</feature>
<dbReference type="InterPro" id="IPR010920">
    <property type="entry name" value="LSM_dom_sf"/>
</dbReference>
<dbReference type="InterPro" id="IPR045275">
    <property type="entry name" value="MscS_archaea/bacteria_type"/>
</dbReference>
<dbReference type="InterPro" id="IPR006685">
    <property type="entry name" value="MscS_channel_2nd"/>
</dbReference>
<feature type="transmembrane region" description="Helical" evidence="7">
    <location>
        <begin position="164"/>
        <end position="188"/>
    </location>
</feature>
<accession>A0ABV3Z6X7</accession>
<comment type="function">
    <text evidence="7">Mechanosensitive channel that participates in the regulation of osmotic pressure changes within the cell, opening in response to stretch forces in the membrane lipid bilayer, without the need for other proteins. Contributes to normal resistance to hypoosmotic shock. Forms an ion channel of 1.0 nanosiemens conductance with a slight preference for anions.</text>
</comment>
<keyword evidence="4 7" id="KW-0812">Transmembrane</keyword>
<comment type="caution">
    <text evidence="11">The sequence shown here is derived from an EMBL/GenBank/DDBJ whole genome shotgun (WGS) entry which is preliminary data.</text>
</comment>
<dbReference type="Proteomes" id="UP001560685">
    <property type="component" value="Unassembled WGS sequence"/>
</dbReference>
<keyword evidence="3" id="KW-1003">Cell membrane</keyword>
<evidence type="ECO:0000313" key="12">
    <source>
        <dbReference type="Proteomes" id="UP001560685"/>
    </source>
</evidence>
<dbReference type="Gene3D" id="2.30.30.60">
    <property type="match status" value="1"/>
</dbReference>
<dbReference type="SUPFAM" id="SSF82689">
    <property type="entry name" value="Mechanosensitive channel protein MscS (YggB), C-terminal domain"/>
    <property type="match status" value="1"/>
</dbReference>
<feature type="signal peptide" evidence="9">
    <location>
        <begin position="1"/>
        <end position="21"/>
    </location>
</feature>
<dbReference type="EMBL" id="JBEHZE010000001">
    <property type="protein sequence ID" value="MEX6633077.1"/>
    <property type="molecule type" value="Genomic_DNA"/>
</dbReference>
<dbReference type="PANTHER" id="PTHR30221">
    <property type="entry name" value="SMALL-CONDUCTANCE MECHANOSENSITIVE CHANNEL"/>
    <property type="match status" value="1"/>
</dbReference>
<evidence type="ECO:0000256" key="8">
    <source>
        <dbReference type="SAM" id="MobiDB-lite"/>
    </source>
</evidence>
<keyword evidence="6 7" id="KW-0472">Membrane</keyword>
<evidence type="ECO:0000256" key="3">
    <source>
        <dbReference type="ARBA" id="ARBA00022475"/>
    </source>
</evidence>
<feature type="domain" description="BON" evidence="10">
    <location>
        <begin position="39"/>
        <end position="105"/>
    </location>
</feature>
<name>A0ABV3Z6X7_9PROT</name>
<dbReference type="Pfam" id="PF00924">
    <property type="entry name" value="MS_channel_2nd"/>
    <property type="match status" value="1"/>
</dbReference>
<protein>
    <recommendedName>
        <fullName evidence="7">Small-conductance mechanosensitive channel</fullName>
    </recommendedName>
</protein>
<dbReference type="Gene3D" id="3.30.1340.30">
    <property type="match status" value="1"/>
</dbReference>
<sequence length="453" mass="49221">MRTLIFTLITVLFCLQPLVLAQSEIDPDPVINAAPPDASDKEITKRIAEIFAQIETLSQVEATVSAGVVTLNGQTASSDAAERAEAIASRIDGVVTVENKIERDVSVSTRITPAVSQLESVVQDSIRTAPLIALAILALVVIAFTGWILSRWRWLWDRVTPNSFIAELVTTTTRSVFFLIALVVALSILDATALLGAFLGAAGVLGLAIGFAVRDTIENYIASIMLSLRQPFRPNEHVVIDGNEGHVIRLTSRATILMTVDGNHLRIPNASVFKAVILNYTRNPERRFEFELGIDADDDPLAAIETGLAAISGLAFVLDAPKPIAFIQNVGDSNIVIDFAAWIDQSTANFQKSRSIALSSAKNALESAGFALPEPIYRLRFDDNILPDAATFANAERKEEVPAAASVKKTHVSHEQRQEALDVTPDKHIVEKIEDERRENADDDLLSQSAPVE</sequence>
<dbReference type="PROSITE" id="PS50914">
    <property type="entry name" value="BON"/>
    <property type="match status" value="1"/>
</dbReference>
<evidence type="ECO:0000256" key="2">
    <source>
        <dbReference type="ARBA" id="ARBA00008017"/>
    </source>
</evidence>
<keyword evidence="7" id="KW-0997">Cell inner membrane</keyword>
<comment type="subcellular location">
    <subcellularLocation>
        <location evidence="7">Cell inner membrane</location>
        <topology evidence="7">Multi-pass membrane protein</topology>
    </subcellularLocation>
    <subcellularLocation>
        <location evidence="1">Cell membrane</location>
        <topology evidence="1">Multi-pass membrane protein</topology>
    </subcellularLocation>
</comment>
<feature type="compositionally biased region" description="Basic and acidic residues" evidence="8">
    <location>
        <begin position="412"/>
        <end position="440"/>
    </location>
</feature>
<dbReference type="SUPFAM" id="SSF50182">
    <property type="entry name" value="Sm-like ribonucleoproteins"/>
    <property type="match status" value="1"/>
</dbReference>
<evidence type="ECO:0000256" key="4">
    <source>
        <dbReference type="ARBA" id="ARBA00022692"/>
    </source>
</evidence>
<evidence type="ECO:0000256" key="9">
    <source>
        <dbReference type="SAM" id="SignalP"/>
    </source>
</evidence>
<keyword evidence="12" id="KW-1185">Reference proteome</keyword>
<dbReference type="Gene3D" id="1.10.287.1260">
    <property type="match status" value="1"/>
</dbReference>
<dbReference type="InterPro" id="IPR011066">
    <property type="entry name" value="MscS_channel_C_sf"/>
</dbReference>
<dbReference type="InterPro" id="IPR011014">
    <property type="entry name" value="MscS_channel_TM-2"/>
</dbReference>
<organism evidence="11 12">
    <name type="scientific">Hyphococcus lacteus</name>
    <dbReference type="NCBI Taxonomy" id="3143536"/>
    <lineage>
        <taxon>Bacteria</taxon>
        <taxon>Pseudomonadati</taxon>
        <taxon>Pseudomonadota</taxon>
        <taxon>Alphaproteobacteria</taxon>
        <taxon>Parvularculales</taxon>
        <taxon>Parvularculaceae</taxon>
        <taxon>Hyphococcus</taxon>
    </lineage>
</organism>
<keyword evidence="7" id="KW-0406">Ion transport</keyword>
<keyword evidence="5 7" id="KW-1133">Transmembrane helix</keyword>
<keyword evidence="7" id="KW-0407">Ion channel</keyword>